<evidence type="ECO:0000313" key="4">
    <source>
        <dbReference type="Proteomes" id="UP000003751"/>
    </source>
</evidence>
<dbReference type="EMBL" id="AEMG01000007">
    <property type="protein sequence ID" value="EFW92378.1"/>
    <property type="molecule type" value="Genomic_DNA"/>
</dbReference>
<dbReference type="EMBL" id="FRAN01000001">
    <property type="protein sequence ID" value="SHK04530.1"/>
    <property type="molecule type" value="Genomic_DNA"/>
</dbReference>
<accession>E7QSG9</accession>
<protein>
    <submittedName>
        <fullName evidence="2">Uncharacterized protein</fullName>
    </submittedName>
</protein>
<dbReference type="Proteomes" id="UP000003751">
    <property type="component" value="Unassembled WGS sequence"/>
</dbReference>
<evidence type="ECO:0000256" key="1">
    <source>
        <dbReference type="SAM" id="MobiDB-lite"/>
    </source>
</evidence>
<dbReference type="PATRIC" id="fig|797209.4.peg.1741"/>
<reference evidence="5" key="3">
    <citation type="submission" date="2016-11" db="EMBL/GenBank/DDBJ databases">
        <authorList>
            <person name="Varghese N."/>
            <person name="Submissions S."/>
        </authorList>
    </citation>
    <scope>NUCLEOTIDE SEQUENCE [LARGE SCALE GENOMIC DNA]</scope>
    <source>
        <strain evidence="5">DX253</strain>
    </source>
</reference>
<dbReference type="Proteomes" id="UP000184203">
    <property type="component" value="Unassembled WGS sequence"/>
</dbReference>
<dbReference type="RefSeq" id="WP_007978936.1">
    <property type="nucleotide sequence ID" value="NZ_AEMG01000007.1"/>
</dbReference>
<dbReference type="OrthoDB" id="267810at2157"/>
<name>E7QSG9_HALPU</name>
<feature type="compositionally biased region" description="Basic and acidic residues" evidence="1">
    <location>
        <begin position="18"/>
        <end position="37"/>
    </location>
</feature>
<reference evidence="3" key="2">
    <citation type="submission" date="2016-11" db="EMBL/GenBank/DDBJ databases">
        <authorList>
            <person name="Jaros S."/>
            <person name="Januszkiewicz K."/>
            <person name="Wedrychowicz H."/>
        </authorList>
    </citation>
    <scope>NUCLEOTIDE SEQUENCE [LARGE SCALE GENOMIC DNA]</scope>
    <source>
        <strain evidence="3">DX253</strain>
    </source>
</reference>
<dbReference type="STRING" id="797209.GCA_000376445_00554"/>
<keyword evidence="5" id="KW-1185">Reference proteome</keyword>
<reference evidence="2 4" key="1">
    <citation type="journal article" date="2014" name="ISME J.">
        <title>Trehalose/2-sulfotrehalose biosynthesis and glycine-betaine uptake are widely spread mechanisms for osmoadaptation in the Halobacteriales.</title>
        <authorList>
            <person name="Youssef N.H."/>
            <person name="Savage-Ashlock K.N."/>
            <person name="McCully A.L."/>
            <person name="Luedtke B."/>
            <person name="Shaw E.I."/>
            <person name="Hoff W.D."/>
            <person name="Elshahed M.S."/>
        </authorList>
    </citation>
    <scope>NUCLEOTIDE SEQUENCE [LARGE SCALE GENOMIC DNA]</scope>
    <source>
        <strain evidence="2 4">DX253</strain>
    </source>
</reference>
<feature type="region of interest" description="Disordered" evidence="1">
    <location>
        <begin position="1"/>
        <end position="53"/>
    </location>
</feature>
<evidence type="ECO:0000313" key="3">
    <source>
        <dbReference type="EMBL" id="SHK04530.1"/>
    </source>
</evidence>
<sequence>MSTIQVGHAPDQADGSDDERRLYGDPQHEVTVDDNPERLYGTPQHEGEPPRSDVERFWLDCFAFRKSVQCEDGSQ</sequence>
<organism evidence="2 4">
    <name type="scientific">Haladaptatus paucihalophilus DX253</name>
    <dbReference type="NCBI Taxonomy" id="797209"/>
    <lineage>
        <taxon>Archaea</taxon>
        <taxon>Methanobacteriati</taxon>
        <taxon>Methanobacteriota</taxon>
        <taxon>Stenosarchaea group</taxon>
        <taxon>Halobacteria</taxon>
        <taxon>Halobacteriales</taxon>
        <taxon>Haladaptataceae</taxon>
        <taxon>Haladaptatus</taxon>
    </lineage>
</organism>
<evidence type="ECO:0000313" key="5">
    <source>
        <dbReference type="Proteomes" id="UP000184203"/>
    </source>
</evidence>
<proteinExistence type="predicted"/>
<evidence type="ECO:0000313" key="2">
    <source>
        <dbReference type="EMBL" id="EFW92378.1"/>
    </source>
</evidence>
<dbReference type="AlphaFoldDB" id="E7QSG9"/>
<gene>
    <name evidence="3" type="ORF">SAMN05444342_0384</name>
    <name evidence="2" type="ORF">ZOD2009_08723</name>
</gene>